<sequence>PIFLTPTSQTFHVHQCARGRVGFEMREIYRSQASCIVAHGTAPSHSSCQPPCIGHLLAGPGTFRPHCKISRMRMSLAVQSGGAKCVMDALSMPRYESPPLWRTVEWVWDDGAG</sequence>
<accession>A0ABD0L5S8</accession>
<dbReference type="EMBL" id="JACVVK020000081">
    <property type="protein sequence ID" value="KAK7494730.1"/>
    <property type="molecule type" value="Genomic_DNA"/>
</dbReference>
<feature type="non-terminal residue" evidence="1">
    <location>
        <position position="1"/>
    </location>
</feature>
<name>A0ABD0L5S8_9CAEN</name>
<dbReference type="AlphaFoldDB" id="A0ABD0L5S8"/>
<proteinExistence type="predicted"/>
<dbReference type="Proteomes" id="UP001519460">
    <property type="component" value="Unassembled WGS sequence"/>
</dbReference>
<evidence type="ECO:0000313" key="2">
    <source>
        <dbReference type="Proteomes" id="UP001519460"/>
    </source>
</evidence>
<comment type="caution">
    <text evidence="1">The sequence shown here is derived from an EMBL/GenBank/DDBJ whole genome shotgun (WGS) entry which is preliminary data.</text>
</comment>
<reference evidence="1 2" key="1">
    <citation type="journal article" date="2023" name="Sci. Data">
        <title>Genome assembly of the Korean intertidal mud-creeper Batillaria attramentaria.</title>
        <authorList>
            <person name="Patra A.K."/>
            <person name="Ho P.T."/>
            <person name="Jun S."/>
            <person name="Lee S.J."/>
            <person name="Kim Y."/>
            <person name="Won Y.J."/>
        </authorList>
    </citation>
    <scope>NUCLEOTIDE SEQUENCE [LARGE SCALE GENOMIC DNA]</scope>
    <source>
        <strain evidence="1">Wonlab-2016</strain>
    </source>
</reference>
<gene>
    <name evidence="1" type="ORF">BaRGS_00014128</name>
</gene>
<protein>
    <submittedName>
        <fullName evidence="1">Uncharacterized protein</fullName>
    </submittedName>
</protein>
<evidence type="ECO:0000313" key="1">
    <source>
        <dbReference type="EMBL" id="KAK7494730.1"/>
    </source>
</evidence>
<organism evidence="1 2">
    <name type="scientific">Batillaria attramentaria</name>
    <dbReference type="NCBI Taxonomy" id="370345"/>
    <lineage>
        <taxon>Eukaryota</taxon>
        <taxon>Metazoa</taxon>
        <taxon>Spiralia</taxon>
        <taxon>Lophotrochozoa</taxon>
        <taxon>Mollusca</taxon>
        <taxon>Gastropoda</taxon>
        <taxon>Caenogastropoda</taxon>
        <taxon>Sorbeoconcha</taxon>
        <taxon>Cerithioidea</taxon>
        <taxon>Batillariidae</taxon>
        <taxon>Batillaria</taxon>
    </lineage>
</organism>
<keyword evidence="2" id="KW-1185">Reference proteome</keyword>